<proteinExistence type="inferred from homology"/>
<keyword evidence="3" id="KW-0963">Cytoplasm</keyword>
<dbReference type="GO" id="GO:0005085">
    <property type="term" value="F:guanyl-nucleotide exchange factor activity"/>
    <property type="evidence" value="ECO:0007669"/>
    <property type="project" value="TreeGrafter"/>
</dbReference>
<keyword evidence="4 11" id="KW-0396">Initiation factor</keyword>
<evidence type="ECO:0000256" key="7">
    <source>
        <dbReference type="ARBA" id="ARBA00044229"/>
    </source>
</evidence>
<dbReference type="GO" id="GO:0005851">
    <property type="term" value="C:eukaryotic translation initiation factor 2B complex"/>
    <property type="evidence" value="ECO:0007669"/>
    <property type="project" value="TreeGrafter"/>
</dbReference>
<feature type="region of interest" description="Disordered" evidence="9">
    <location>
        <begin position="413"/>
        <end position="432"/>
    </location>
</feature>
<dbReference type="EMBL" id="CP119880">
    <property type="protein sequence ID" value="WFD35882.1"/>
    <property type="molecule type" value="Genomic_DNA"/>
</dbReference>
<dbReference type="InterPro" id="IPR029044">
    <property type="entry name" value="Nucleotide-diphossugar_trans"/>
</dbReference>
<name>A0AAF0EW86_9BASI</name>
<dbReference type="GO" id="GO:0003743">
    <property type="term" value="F:translation initiation factor activity"/>
    <property type="evidence" value="ECO:0007669"/>
    <property type="project" value="UniProtKB-KW"/>
</dbReference>
<dbReference type="InterPro" id="IPR011004">
    <property type="entry name" value="Trimer_LpxA-like_sf"/>
</dbReference>
<dbReference type="GO" id="GO:0002183">
    <property type="term" value="P:cytoplasmic translational initiation"/>
    <property type="evidence" value="ECO:0007669"/>
    <property type="project" value="TreeGrafter"/>
</dbReference>
<accession>A0AAF0EW86</accession>
<dbReference type="Gene3D" id="2.160.10.10">
    <property type="entry name" value="Hexapeptide repeat proteins"/>
    <property type="match status" value="1"/>
</dbReference>
<dbReference type="PANTHER" id="PTHR45989">
    <property type="entry name" value="TRANSLATION INITIATION FACTOR EIF-2B SUBUNIT GAMMA"/>
    <property type="match status" value="1"/>
</dbReference>
<comment type="subcellular location">
    <subcellularLocation>
        <location evidence="1">Cytoplasm</location>
        <location evidence="1">Cytosol</location>
    </subcellularLocation>
</comment>
<feature type="region of interest" description="Disordered" evidence="9">
    <location>
        <begin position="364"/>
        <end position="390"/>
    </location>
</feature>
<evidence type="ECO:0000256" key="9">
    <source>
        <dbReference type="SAM" id="MobiDB-lite"/>
    </source>
</evidence>
<sequence>MVLQTPHAARYQPVIFSDAGSNLYPLCELPTERLPKAVLPVMNRPMIAYPLQWLVSAGFRSCLVIAPEAEHSVLASALRSLYLVPVGQKSDSAAGADATLSGNVSEGNVLVTIGGTGARPAGTAPGSAEDDPVAGERAQEEPVMHIEILPAGPVDETPVRSIMHPTTTLTRNRWGTAQLLYWLAATRQLEVDPLVVPVDLIMPNFPLASFLATNLAAVPEPPCVSCLFYERGAGEGTGKERERDGPANLYTVYDRRPLRTQDGVTMLPNGAHEHVQVYKPLLIMDSDDVSDRNSTDLELRMSLLWRHNYARVSTALLDSRVYVLRLDQVLPLLEMHPELNDITDQLVPFIVKCGWQHRLSSKAGWHGAAKPAPEGPERGRSISSPSMSMSIAELPPPQHFMPHCEAVIVRLKSEPPRPLPPGVTPEGERNKSPQQEIFAARANTVPTYLECNRHMLRMTASQTLPANYAIPGTVGCGAVPTAPATAEGGPIHPRAQISADSLVGTGTTIDERATVKQSILGRGCSIAKGARIMRCVIMDNVTIGESSKLENCIVGSNAQIGERAQLKESDIGPHYVVERGTESKNEKLVYTPDEDD</sequence>
<dbReference type="Proteomes" id="UP001219933">
    <property type="component" value="Chromosome 4"/>
</dbReference>
<keyword evidence="5" id="KW-0648">Protein biosynthesis</keyword>
<evidence type="ECO:0000259" key="10">
    <source>
        <dbReference type="Pfam" id="PF25084"/>
    </source>
</evidence>
<feature type="domain" description="EIF2B subunit epsilon/gamma LbH" evidence="10">
    <location>
        <begin position="494"/>
        <end position="569"/>
    </location>
</feature>
<evidence type="ECO:0000313" key="11">
    <source>
        <dbReference type="EMBL" id="WFD35882.1"/>
    </source>
</evidence>
<dbReference type="CDD" id="cd04652">
    <property type="entry name" value="LbH_eIF2B_gamma_C"/>
    <property type="match status" value="1"/>
</dbReference>
<dbReference type="PANTHER" id="PTHR45989:SF1">
    <property type="entry name" value="TRANSLATION INITIATION FACTOR EIF-2B SUBUNIT GAMMA"/>
    <property type="match status" value="1"/>
</dbReference>
<dbReference type="GO" id="GO:0005829">
    <property type="term" value="C:cytosol"/>
    <property type="evidence" value="ECO:0007669"/>
    <property type="project" value="UniProtKB-SubCell"/>
</dbReference>
<keyword evidence="12" id="KW-1185">Reference proteome</keyword>
<reference evidence="11" key="1">
    <citation type="submission" date="2023-03" db="EMBL/GenBank/DDBJ databases">
        <title>Mating type loci evolution in Malassezia.</title>
        <authorList>
            <person name="Coelho M.A."/>
        </authorList>
    </citation>
    <scope>NUCLEOTIDE SEQUENCE</scope>
    <source>
        <strain evidence="11">CBS 11721</strain>
    </source>
</reference>
<organism evidence="11 12">
    <name type="scientific">Malassezia cuniculi</name>
    <dbReference type="NCBI Taxonomy" id="948313"/>
    <lineage>
        <taxon>Eukaryota</taxon>
        <taxon>Fungi</taxon>
        <taxon>Dikarya</taxon>
        <taxon>Basidiomycota</taxon>
        <taxon>Ustilaginomycotina</taxon>
        <taxon>Malasseziomycetes</taxon>
        <taxon>Malasseziales</taxon>
        <taxon>Malasseziaceae</taxon>
        <taxon>Malassezia</taxon>
    </lineage>
</organism>
<evidence type="ECO:0000256" key="1">
    <source>
        <dbReference type="ARBA" id="ARBA00004514"/>
    </source>
</evidence>
<dbReference type="InterPro" id="IPR056764">
    <property type="entry name" value="LbH_EIF2B3/5"/>
</dbReference>
<gene>
    <name evidence="11" type="primary">GCD1</name>
    <name evidence="11" type="ORF">MCUN1_002750</name>
</gene>
<comment type="similarity">
    <text evidence="2">Belongs to the eIF-2B gamma/epsilon subunits family.</text>
</comment>
<comment type="subunit">
    <text evidence="8">Component of the translation initiation factor 2B (eIF2B) complex which is a heterodecamer of two sets of five different subunits: alpha, beta, gamma, delta and epsilon. Subunits alpha, beta and delta comprise a regulatory subcomplex and subunits epsilon and gamma comprise a catalytic subcomplex. Within the complex, the hexameric regulatory complex resides at the center, with the two heterodimeric catalytic subcomplexes bound on opposite sides.</text>
</comment>
<dbReference type="SUPFAM" id="SSF53448">
    <property type="entry name" value="Nucleotide-diphospho-sugar transferases"/>
    <property type="match status" value="1"/>
</dbReference>
<dbReference type="Pfam" id="PF25084">
    <property type="entry name" value="LbH_EIF2B"/>
    <property type="match status" value="1"/>
</dbReference>
<feature type="compositionally biased region" description="Low complexity" evidence="9">
    <location>
        <begin position="381"/>
        <end position="390"/>
    </location>
</feature>
<evidence type="ECO:0000256" key="4">
    <source>
        <dbReference type="ARBA" id="ARBA00022540"/>
    </source>
</evidence>
<protein>
    <recommendedName>
        <fullName evidence="6">Translation initiation factor eIF2B subunit gamma</fullName>
    </recommendedName>
    <alternativeName>
        <fullName evidence="7">eIF2B GDP-GTP exchange factor subunit gamma</fullName>
    </alternativeName>
</protein>
<evidence type="ECO:0000256" key="5">
    <source>
        <dbReference type="ARBA" id="ARBA00022917"/>
    </source>
</evidence>
<evidence type="ECO:0000256" key="8">
    <source>
        <dbReference type="ARBA" id="ARBA00046432"/>
    </source>
</evidence>
<dbReference type="InterPro" id="IPR051960">
    <property type="entry name" value="eIF2B_gamma"/>
</dbReference>
<dbReference type="SUPFAM" id="SSF51161">
    <property type="entry name" value="Trimeric LpxA-like enzymes"/>
    <property type="match status" value="1"/>
</dbReference>
<evidence type="ECO:0000256" key="6">
    <source>
        <dbReference type="ARBA" id="ARBA00044196"/>
    </source>
</evidence>
<evidence type="ECO:0000256" key="2">
    <source>
        <dbReference type="ARBA" id="ARBA00007878"/>
    </source>
</evidence>
<dbReference type="Gene3D" id="3.90.550.10">
    <property type="entry name" value="Spore Coat Polysaccharide Biosynthesis Protein SpsA, Chain A"/>
    <property type="match status" value="1"/>
</dbReference>
<evidence type="ECO:0000313" key="12">
    <source>
        <dbReference type="Proteomes" id="UP001219933"/>
    </source>
</evidence>
<evidence type="ECO:0000256" key="3">
    <source>
        <dbReference type="ARBA" id="ARBA00022490"/>
    </source>
</evidence>
<dbReference type="AlphaFoldDB" id="A0AAF0EW86"/>